<proteinExistence type="predicted"/>
<dbReference type="InterPro" id="IPR022121">
    <property type="entry name" value="Peptidase_M73_camelysin"/>
</dbReference>
<evidence type="ECO:0000313" key="1">
    <source>
        <dbReference type="EMBL" id="HIR88575.1"/>
    </source>
</evidence>
<name>A0A9D1JD95_9FIRM</name>
<reference evidence="1" key="1">
    <citation type="submission" date="2020-10" db="EMBL/GenBank/DDBJ databases">
        <authorList>
            <person name="Gilroy R."/>
        </authorList>
    </citation>
    <scope>NUCLEOTIDE SEQUENCE</scope>
    <source>
        <strain evidence="1">ChiW13-3771</strain>
    </source>
</reference>
<reference evidence="1" key="2">
    <citation type="journal article" date="2021" name="PeerJ">
        <title>Extensive microbial diversity within the chicken gut microbiome revealed by metagenomics and culture.</title>
        <authorList>
            <person name="Gilroy R."/>
            <person name="Ravi A."/>
            <person name="Getino M."/>
            <person name="Pursley I."/>
            <person name="Horton D.L."/>
            <person name="Alikhan N.F."/>
            <person name="Baker D."/>
            <person name="Gharbi K."/>
            <person name="Hall N."/>
            <person name="Watson M."/>
            <person name="Adriaenssens E.M."/>
            <person name="Foster-Nyarko E."/>
            <person name="Jarju S."/>
            <person name="Secka A."/>
            <person name="Antonio M."/>
            <person name="Oren A."/>
            <person name="Chaudhuri R.R."/>
            <person name="La Ragione R."/>
            <person name="Hildebrand F."/>
            <person name="Pallen M.J."/>
        </authorList>
    </citation>
    <scope>NUCLEOTIDE SEQUENCE</scope>
    <source>
        <strain evidence="1">ChiW13-3771</strain>
    </source>
</reference>
<accession>A0A9D1JD95</accession>
<dbReference type="EMBL" id="DVHN01000072">
    <property type="protein sequence ID" value="HIR88575.1"/>
    <property type="molecule type" value="Genomic_DNA"/>
</dbReference>
<dbReference type="NCBIfam" id="TIGR04088">
    <property type="entry name" value="cognate_SipW"/>
    <property type="match status" value="1"/>
</dbReference>
<gene>
    <name evidence="1" type="ORF">IAC96_06440</name>
</gene>
<dbReference type="Pfam" id="PF12389">
    <property type="entry name" value="Peptidase_M73"/>
    <property type="match status" value="1"/>
</dbReference>
<comment type="caution">
    <text evidence="1">The sequence shown here is derived from an EMBL/GenBank/DDBJ whole genome shotgun (WGS) entry which is preliminary data.</text>
</comment>
<protein>
    <recommendedName>
        <fullName evidence="3">SipW-cognate class signal peptide</fullName>
    </recommendedName>
</protein>
<organism evidence="1 2">
    <name type="scientific">Candidatus Fimimorpha faecalis</name>
    <dbReference type="NCBI Taxonomy" id="2840824"/>
    <lineage>
        <taxon>Bacteria</taxon>
        <taxon>Bacillati</taxon>
        <taxon>Bacillota</taxon>
        <taxon>Clostridia</taxon>
        <taxon>Eubacteriales</taxon>
        <taxon>Candidatus Fimimorpha</taxon>
    </lineage>
</organism>
<sequence>MKKRNVLIIISLAMILSLGGVWAYFTDTVQVKNTIQTGIVEIGIEEYEKTEDGEEKPYEDPKEIIPGDQISKIVRIANKEEPAYIRAKVEFQFENEALNGSIGIEHLTGIDETKWIYKGGYFYYQDPVESGEEITLFEGVSIPESWDNRYANCKFYINVTAEAVQSANLEPDYTAEDPWNGIEVEACAYPKEERSENGEDGE</sequence>
<dbReference type="InterPro" id="IPR023833">
    <property type="entry name" value="Signal_pept_SipW-depend-type"/>
</dbReference>
<dbReference type="Proteomes" id="UP000824201">
    <property type="component" value="Unassembled WGS sequence"/>
</dbReference>
<evidence type="ECO:0008006" key="3">
    <source>
        <dbReference type="Google" id="ProtNLM"/>
    </source>
</evidence>
<dbReference type="AlphaFoldDB" id="A0A9D1JD95"/>
<evidence type="ECO:0000313" key="2">
    <source>
        <dbReference type="Proteomes" id="UP000824201"/>
    </source>
</evidence>